<dbReference type="InterPro" id="IPR010090">
    <property type="entry name" value="Phage_tape_meas"/>
</dbReference>
<feature type="region of interest" description="Disordered" evidence="3">
    <location>
        <begin position="742"/>
        <end position="767"/>
    </location>
</feature>
<evidence type="ECO:0000313" key="5">
    <source>
        <dbReference type="EMBL" id="MCX5466240.1"/>
    </source>
</evidence>
<evidence type="ECO:0000313" key="6">
    <source>
        <dbReference type="Proteomes" id="UP001146019"/>
    </source>
</evidence>
<reference evidence="5" key="1">
    <citation type="submission" date="2022-11" db="EMBL/GenBank/DDBJ databases">
        <title>Biodiversity and phylogenetic relationships of bacteria.</title>
        <authorList>
            <person name="Machado R.A.R."/>
            <person name="Bhat A."/>
            <person name="Loulou A."/>
            <person name="Kallel S."/>
        </authorList>
    </citation>
    <scope>NUCLEOTIDE SEQUENCE</scope>
    <source>
        <strain evidence="5">A-IN1</strain>
    </source>
</reference>
<evidence type="ECO:0000256" key="1">
    <source>
        <dbReference type="ARBA" id="ARBA00022612"/>
    </source>
</evidence>
<dbReference type="EMBL" id="JAPKMY010000001">
    <property type="protein sequence ID" value="MCX5466240.1"/>
    <property type="molecule type" value="Genomic_DNA"/>
</dbReference>
<sequence>MSNKKLNAVITIGGALSGSFKSVMNTTKGELNKIGSEVNRLKKTQNQLGDSIKTFGGMGKNVDNLRSRYSAVTAELKKLESQQRKLNSIEKARLENNEKLSNLKGQLGSVIASTVTVGVPVKLAIDFESAMADVKKTFSGTDQEFKKISDDALMLSTRLPMVATEISKIMAAGSQSGIKANELTRFAEDAVKMGVAFDTTADIAGQSMAEMRTAFRMNQDEVVELADKINYLGNNTPAAAKAIMDIVQRIGPLGEVGGFASGSIAALGATLRGMGISEEIAATGIKNTMLALVAGESATKSQKAAYAELGLDYKRISKQMQIDANGTTLEVLKSVSKLEKHKQAAVLSNLFGKESLGAIAPLLTNIESLEKNLGMVADKSKYAGSMAAEYQARSETTANSIILFKNSLSALGTIIGSVLLPYITAGVEKLGTFVVKVIEWTKVNPELTSTIVKVVVGLTALKVGLIAVRLVSLLLRSSILGLAGSFIRLLGSSSGLSKVFKSTGQAILGMKNPLGIARAAFSSFGPVLKQIGFALLRTPWGAVAAVAIGAGIAIYKNWDRVKAFFAGFWQGLKQGMEPFTSAVSELIASVPILGKAWDLVSTAVSKAWNWFKELLTPVKASKEDIEKATSAGQRFGQLVGGAINAVLAPLRMMIDGFKRILDFGGKVFDLIGKIVGFDLGSKVAEVKSISQIPLAQPTPPKTTALPFPMKVPKVEMPKASFVGEGFARKSNFEADNIPEAIKPFSSSKNSDLSQPARINKSDQREQVNHNSFSFTINAAPGQNPKEIAQEVMQKLKQQQGIQERNSMIDWGYAQ</sequence>
<dbReference type="Pfam" id="PF10145">
    <property type="entry name" value="PhageMin_Tail"/>
    <property type="match status" value="1"/>
</dbReference>
<dbReference type="PANTHER" id="PTHR37813">
    <property type="entry name" value="FELS-2 PROPHAGE PROTEIN"/>
    <property type="match status" value="1"/>
</dbReference>
<keyword evidence="6" id="KW-1185">Reference proteome</keyword>
<dbReference type="NCBIfam" id="TIGR01760">
    <property type="entry name" value="tape_meas_TP901"/>
    <property type="match status" value="1"/>
</dbReference>
<dbReference type="RefSeq" id="WP_266128798.1">
    <property type="nucleotide sequence ID" value="NZ_JAPKMY010000001.1"/>
</dbReference>
<proteinExistence type="predicted"/>
<gene>
    <name evidence="5" type="ORF">OSH00_00565</name>
</gene>
<comment type="caution">
    <text evidence="5">The sequence shown here is derived from an EMBL/GenBank/DDBJ whole genome shotgun (WGS) entry which is preliminary data.</text>
</comment>
<keyword evidence="2" id="KW-0175">Coiled coil</keyword>
<evidence type="ECO:0000259" key="4">
    <source>
        <dbReference type="Pfam" id="PF10145"/>
    </source>
</evidence>
<dbReference type="AlphaFoldDB" id="A0A9X3IFY8"/>
<name>A0A9X3IFY8_9GAMM</name>
<dbReference type="Proteomes" id="UP001146019">
    <property type="component" value="Unassembled WGS sequence"/>
</dbReference>
<evidence type="ECO:0000256" key="3">
    <source>
        <dbReference type="SAM" id="MobiDB-lite"/>
    </source>
</evidence>
<protein>
    <submittedName>
        <fullName evidence="5">Phage tail tape measure protein</fullName>
    </submittedName>
</protein>
<feature type="domain" description="Phage tail tape measure protein" evidence="4">
    <location>
        <begin position="150"/>
        <end position="352"/>
    </location>
</feature>
<evidence type="ECO:0000256" key="2">
    <source>
        <dbReference type="SAM" id="Coils"/>
    </source>
</evidence>
<accession>A0A9X3IFY8</accession>
<keyword evidence="1" id="KW-1188">Viral release from host cell</keyword>
<dbReference type="PANTHER" id="PTHR37813:SF1">
    <property type="entry name" value="FELS-2 PROPHAGE PROTEIN"/>
    <property type="match status" value="1"/>
</dbReference>
<feature type="compositionally biased region" description="Polar residues" evidence="3">
    <location>
        <begin position="744"/>
        <end position="753"/>
    </location>
</feature>
<feature type="coiled-coil region" evidence="2">
    <location>
        <begin position="62"/>
        <end position="99"/>
    </location>
</feature>
<organism evidence="5 6">
    <name type="scientific">Acinetobacter nematophilus</name>
    <dbReference type="NCBI Taxonomy" id="2994642"/>
    <lineage>
        <taxon>Bacteria</taxon>
        <taxon>Pseudomonadati</taxon>
        <taxon>Pseudomonadota</taxon>
        <taxon>Gammaproteobacteria</taxon>
        <taxon>Moraxellales</taxon>
        <taxon>Moraxellaceae</taxon>
        <taxon>Acinetobacter</taxon>
    </lineage>
</organism>